<dbReference type="EMBL" id="AQPX01000025">
    <property type="protein sequence ID" value="EON70930.1"/>
    <property type="molecule type" value="Genomic_DNA"/>
</dbReference>
<evidence type="ECO:0000313" key="1">
    <source>
        <dbReference type="EMBL" id="EON70930.1"/>
    </source>
</evidence>
<dbReference type="HOGENOM" id="CLU_3414794_0_0_9"/>
<organism evidence="1 2">
    <name type="scientific">Lysinibacillus sphaericus OT4b.31</name>
    <dbReference type="NCBI Taxonomy" id="1285586"/>
    <lineage>
        <taxon>Bacteria</taxon>
        <taxon>Bacillati</taxon>
        <taxon>Bacillota</taxon>
        <taxon>Bacilli</taxon>
        <taxon>Bacillales</taxon>
        <taxon>Bacillaceae</taxon>
        <taxon>Lysinibacillus</taxon>
    </lineage>
</organism>
<reference evidence="1 2" key="1">
    <citation type="submission" date="2013-04" db="EMBL/GenBank/DDBJ databases">
        <title>Draft genome of the heavy metal tolerant bacterium Lysinibacillus sphaericus strain OT4b.31.</title>
        <authorList>
            <person name="Pena-Montenegro T.D."/>
            <person name="Dussan J."/>
        </authorList>
    </citation>
    <scope>NUCLEOTIDE SEQUENCE [LARGE SCALE GENOMIC DNA]</scope>
    <source>
        <strain evidence="1 2">OT4b.31</strain>
    </source>
</reference>
<protein>
    <recommendedName>
        <fullName evidence="3">Sensor histidine kinase</fullName>
    </recommendedName>
</protein>
<gene>
    <name evidence="1" type="ORF">H131_18167</name>
</gene>
<name>R7Z9U2_LYSSH</name>
<evidence type="ECO:0008006" key="3">
    <source>
        <dbReference type="Google" id="ProtNLM"/>
    </source>
</evidence>
<sequence length="27" mass="2982">MKLYKGVIKITSQEGTGTTVELFLPIN</sequence>
<evidence type="ECO:0000313" key="2">
    <source>
        <dbReference type="Proteomes" id="UP000013911"/>
    </source>
</evidence>
<dbReference type="Proteomes" id="UP000013911">
    <property type="component" value="Unassembled WGS sequence"/>
</dbReference>
<dbReference type="AlphaFoldDB" id="R7Z9U2"/>
<accession>R7Z9U2</accession>
<comment type="caution">
    <text evidence="1">The sequence shown here is derived from an EMBL/GenBank/DDBJ whole genome shotgun (WGS) entry which is preliminary data.</text>
</comment>
<proteinExistence type="predicted"/>